<dbReference type="AlphaFoldDB" id="A0A1L6T9Q0"/>
<dbReference type="PANTHER" id="PTHR35089">
    <property type="entry name" value="CHAPERONE PROTEIN SKP"/>
    <property type="match status" value="1"/>
</dbReference>
<dbReference type="RefSeq" id="WP_017376207.1">
    <property type="nucleotide sequence ID" value="NZ_CP012508.1"/>
</dbReference>
<evidence type="ECO:0000313" key="3">
    <source>
        <dbReference type="EMBL" id="ALB21912.1"/>
    </source>
</evidence>
<dbReference type="InterPro" id="IPR024930">
    <property type="entry name" value="Skp_dom_sf"/>
</dbReference>
<protein>
    <submittedName>
        <fullName evidence="3">Outer membrane family protein</fullName>
    </submittedName>
</protein>
<reference evidence="3 4" key="1">
    <citation type="journal article" date="2014" name="Genome Announc.">
        <title>Comparative Genome Analysis of Two Isolates of the Fish Pathogen Piscirickettsia salmonis from Different Hosts Reveals Major Differences in Virulence-Associated Secretion Systems.</title>
        <authorList>
            <person name="Bohle H."/>
            <person name="Henriquez P."/>
            <person name="Grothusen H."/>
            <person name="Navas E."/>
            <person name="Sandoval A."/>
            <person name="Bustamante F."/>
            <person name="Bustos P."/>
            <person name="Mancilla M."/>
        </authorList>
    </citation>
    <scope>NUCLEOTIDE SEQUENCE [LARGE SCALE GENOMIC DNA]</scope>
    <source>
        <strain evidence="4">B1-32597</strain>
    </source>
</reference>
<name>A0A1L6T9Q0_PISSA</name>
<keyword evidence="2" id="KW-0732">Signal</keyword>
<organism evidence="3 4">
    <name type="scientific">Piscirickettsia salmonis</name>
    <dbReference type="NCBI Taxonomy" id="1238"/>
    <lineage>
        <taxon>Bacteria</taxon>
        <taxon>Pseudomonadati</taxon>
        <taxon>Pseudomonadota</taxon>
        <taxon>Gammaproteobacteria</taxon>
        <taxon>Thiotrichales</taxon>
        <taxon>Piscirickettsiaceae</taxon>
        <taxon>Piscirickettsia</taxon>
    </lineage>
</organism>
<dbReference type="OrthoDB" id="5615475at2"/>
<dbReference type="GO" id="GO:0005829">
    <property type="term" value="C:cytosol"/>
    <property type="evidence" value="ECO:0007669"/>
    <property type="project" value="TreeGrafter"/>
</dbReference>
<dbReference type="GO" id="GO:0050821">
    <property type="term" value="P:protein stabilization"/>
    <property type="evidence" value="ECO:0007669"/>
    <property type="project" value="TreeGrafter"/>
</dbReference>
<evidence type="ECO:0000256" key="2">
    <source>
        <dbReference type="ARBA" id="ARBA00022729"/>
    </source>
</evidence>
<dbReference type="SUPFAM" id="SSF111384">
    <property type="entry name" value="OmpH-like"/>
    <property type="match status" value="1"/>
</dbReference>
<sequence length="177" mass="19353">MKKIALTIISLSLLAPAFAAGAAAAEKLKVGVVNLQAVFKAVPQGEKALSAERMKLEAENKKALGSLQGERKTLQDKVADFQRNSQIMSAADKEKKQAEIMKENQALQQKAINLQQMAQQDEQKVLVSFNKAVGEAVMTVAEQQKLDLVLRQAATLYALKTMNITQAIIEQMEKTAK</sequence>
<dbReference type="PANTHER" id="PTHR35089:SF1">
    <property type="entry name" value="CHAPERONE PROTEIN SKP"/>
    <property type="match status" value="1"/>
</dbReference>
<dbReference type="Proteomes" id="UP000029558">
    <property type="component" value="Chromosome"/>
</dbReference>
<evidence type="ECO:0000313" key="4">
    <source>
        <dbReference type="Proteomes" id="UP000029558"/>
    </source>
</evidence>
<dbReference type="InterPro" id="IPR005632">
    <property type="entry name" value="Chaperone_Skp"/>
</dbReference>
<evidence type="ECO:0000256" key="1">
    <source>
        <dbReference type="ARBA" id="ARBA00009091"/>
    </source>
</evidence>
<dbReference type="GO" id="GO:0051082">
    <property type="term" value="F:unfolded protein binding"/>
    <property type="evidence" value="ECO:0007669"/>
    <property type="project" value="InterPro"/>
</dbReference>
<accession>A0A1L6T9Q0</accession>
<dbReference type="SMART" id="SM00935">
    <property type="entry name" value="OmpH"/>
    <property type="match status" value="1"/>
</dbReference>
<dbReference type="EMBL" id="CP012508">
    <property type="protein sequence ID" value="ALB21912.1"/>
    <property type="molecule type" value="Genomic_DNA"/>
</dbReference>
<gene>
    <name evidence="3" type="ORF">KU39_728</name>
</gene>
<dbReference type="Gene3D" id="3.30.910.20">
    <property type="entry name" value="Skp domain"/>
    <property type="match status" value="1"/>
</dbReference>
<proteinExistence type="inferred from homology"/>
<dbReference type="Pfam" id="PF03938">
    <property type="entry name" value="OmpH"/>
    <property type="match status" value="1"/>
</dbReference>
<comment type="similarity">
    <text evidence="1">Belongs to the Skp family.</text>
</comment>